<dbReference type="PROSITE" id="PS00518">
    <property type="entry name" value="ZF_RING_1"/>
    <property type="match status" value="1"/>
</dbReference>
<evidence type="ECO:0000256" key="7">
    <source>
        <dbReference type="ARBA" id="ARBA00022989"/>
    </source>
</evidence>
<dbReference type="Proteomes" id="UP000826271">
    <property type="component" value="Unassembled WGS sequence"/>
</dbReference>
<dbReference type="InterPro" id="IPR001841">
    <property type="entry name" value="Znf_RING"/>
</dbReference>
<keyword evidence="3" id="KW-0479">Metal-binding</keyword>
<keyword evidence="7 11" id="KW-1133">Transmembrane helix</keyword>
<evidence type="ECO:0000256" key="1">
    <source>
        <dbReference type="ARBA" id="ARBA00004141"/>
    </source>
</evidence>
<evidence type="ECO:0000256" key="8">
    <source>
        <dbReference type="ARBA" id="ARBA00023136"/>
    </source>
</evidence>
<name>A0AAV6YAS6_9LAMI</name>
<evidence type="ECO:0000313" key="13">
    <source>
        <dbReference type="EMBL" id="KAG8390192.1"/>
    </source>
</evidence>
<dbReference type="GO" id="GO:1904294">
    <property type="term" value="P:positive regulation of ERAD pathway"/>
    <property type="evidence" value="ECO:0007669"/>
    <property type="project" value="InterPro"/>
</dbReference>
<dbReference type="SMART" id="SM00184">
    <property type="entry name" value="RING"/>
    <property type="match status" value="1"/>
</dbReference>
<evidence type="ECO:0000256" key="9">
    <source>
        <dbReference type="PROSITE-ProRule" id="PRU00175"/>
    </source>
</evidence>
<dbReference type="InterPro" id="IPR018957">
    <property type="entry name" value="Znf_C3HC4_RING-type"/>
</dbReference>
<keyword evidence="5" id="KW-0833">Ubl conjugation pathway</keyword>
<sequence length="683" mass="76098">METSSSDATNLDNGGASSRILQFPSLRFLQSPISSLLEYSGILRVRPDYPYSEAHPFIPESMNTSGSIQNPSNSESIDSGDGVGGSGNSNNESGNSNGNGEVSIRIIGGEDRVRAGNNGENDGNGMGLSGEGSTVGADDDVNGNVSSNTAESNNSSPYQRYDIQQVARWVEQILPFSLLLLVIFIRQHLQGFVVAIYITAILFKSNDILRKQTALKGERKISVLVGYSVVFMLNIFGIYWWNRKDELYYQLLMIPPKAIPPFWHAIFIILVNDTMVRQAAMVLKLVLLMYYKNGRGHNFRRQGQMLTLVEYTLLLYRALLPTPVWYRFFLNKEYGSLFSSLTTGLYLTFKLTSIVEKALSRKEVHYGSHATSDQVNAAGDLCAICQEKMHAPILLRCKHIFCEDCVSECSPDIVESWLCYQLPSKSLPVLFSVIWPDSPINHVLARANTSGYIGSNGRELVLCAGHWLDPLIFVHTGMDQLVFSSSCFSLQTKNYSFIVASSKPAQQKRAFSETNFGKGFQDYGSVLERVYFRGKLLPVEISFVLVFDTDKLHVTVGHEKAMTRSGGSRFTHVEIACSSFIFLSHYLCLKILVDRFCITWALESGVPRLNWIEGWPKREEGQGCQLLERELGWSKWLQAWAGVEEKAMRTDWAAGRRPNSGALAGNVARWVAGQKPNAEVPAG</sequence>
<feature type="region of interest" description="Disordered" evidence="10">
    <location>
        <begin position="56"/>
        <end position="156"/>
    </location>
</feature>
<gene>
    <name evidence="13" type="ORF">BUALT_Bualt01G0058000</name>
</gene>
<reference evidence="13" key="1">
    <citation type="submission" date="2019-10" db="EMBL/GenBank/DDBJ databases">
        <authorList>
            <person name="Zhang R."/>
            <person name="Pan Y."/>
            <person name="Wang J."/>
            <person name="Ma R."/>
            <person name="Yu S."/>
        </authorList>
    </citation>
    <scope>NUCLEOTIDE SEQUENCE</scope>
    <source>
        <strain evidence="13">LA-IB0</strain>
        <tissue evidence="13">Leaf</tissue>
    </source>
</reference>
<feature type="transmembrane region" description="Helical" evidence="11">
    <location>
        <begin position="221"/>
        <end position="242"/>
    </location>
</feature>
<accession>A0AAV6YAS6</accession>
<dbReference type="PANTHER" id="PTHR15860:SF0">
    <property type="entry name" value="LP20373P"/>
    <property type="match status" value="1"/>
</dbReference>
<dbReference type="AlphaFoldDB" id="A0AAV6YAS6"/>
<evidence type="ECO:0000256" key="2">
    <source>
        <dbReference type="ARBA" id="ARBA00022692"/>
    </source>
</evidence>
<keyword evidence="2 11" id="KW-0812">Transmembrane</keyword>
<dbReference type="InterPro" id="IPR013083">
    <property type="entry name" value="Znf_RING/FYVE/PHD"/>
</dbReference>
<organism evidence="13 14">
    <name type="scientific">Buddleja alternifolia</name>
    <dbReference type="NCBI Taxonomy" id="168488"/>
    <lineage>
        <taxon>Eukaryota</taxon>
        <taxon>Viridiplantae</taxon>
        <taxon>Streptophyta</taxon>
        <taxon>Embryophyta</taxon>
        <taxon>Tracheophyta</taxon>
        <taxon>Spermatophyta</taxon>
        <taxon>Magnoliopsida</taxon>
        <taxon>eudicotyledons</taxon>
        <taxon>Gunneridae</taxon>
        <taxon>Pentapetalae</taxon>
        <taxon>asterids</taxon>
        <taxon>lamiids</taxon>
        <taxon>Lamiales</taxon>
        <taxon>Scrophulariaceae</taxon>
        <taxon>Buddlejeae</taxon>
        <taxon>Buddleja</taxon>
    </lineage>
</organism>
<proteinExistence type="predicted"/>
<dbReference type="GO" id="GO:0061630">
    <property type="term" value="F:ubiquitin protein ligase activity"/>
    <property type="evidence" value="ECO:0007669"/>
    <property type="project" value="InterPro"/>
</dbReference>
<evidence type="ECO:0000256" key="3">
    <source>
        <dbReference type="ARBA" id="ARBA00022723"/>
    </source>
</evidence>
<feature type="compositionally biased region" description="Polar residues" evidence="10">
    <location>
        <begin position="143"/>
        <end position="156"/>
    </location>
</feature>
<evidence type="ECO:0000259" key="12">
    <source>
        <dbReference type="PROSITE" id="PS50089"/>
    </source>
</evidence>
<comment type="subcellular location">
    <subcellularLocation>
        <location evidence="1">Membrane</location>
        <topology evidence="1">Multi-pass membrane protein</topology>
    </subcellularLocation>
</comment>
<keyword evidence="8 11" id="KW-0472">Membrane</keyword>
<evidence type="ECO:0000256" key="11">
    <source>
        <dbReference type="SAM" id="Phobius"/>
    </source>
</evidence>
<dbReference type="PANTHER" id="PTHR15860">
    <property type="entry name" value="UNCHARACTERIZED RING FINGER-CONTAINING PROTEIN"/>
    <property type="match status" value="1"/>
</dbReference>
<comment type="caution">
    <text evidence="13">The sequence shown here is derived from an EMBL/GenBank/DDBJ whole genome shotgun (WGS) entry which is preliminary data.</text>
</comment>
<keyword evidence="4 9" id="KW-0863">Zinc-finger</keyword>
<dbReference type="GO" id="GO:0016020">
    <property type="term" value="C:membrane"/>
    <property type="evidence" value="ECO:0007669"/>
    <property type="project" value="UniProtKB-SubCell"/>
</dbReference>
<feature type="compositionally biased region" description="Low complexity" evidence="10">
    <location>
        <begin position="88"/>
        <end position="104"/>
    </location>
</feature>
<feature type="compositionally biased region" description="Polar residues" evidence="10">
    <location>
        <begin position="61"/>
        <end position="73"/>
    </location>
</feature>
<protein>
    <recommendedName>
        <fullName evidence="12">RING-type domain-containing protein</fullName>
    </recommendedName>
</protein>
<dbReference type="GO" id="GO:0008270">
    <property type="term" value="F:zinc ion binding"/>
    <property type="evidence" value="ECO:0007669"/>
    <property type="project" value="UniProtKB-KW"/>
</dbReference>
<evidence type="ECO:0000256" key="5">
    <source>
        <dbReference type="ARBA" id="ARBA00022786"/>
    </source>
</evidence>
<evidence type="ECO:0000256" key="10">
    <source>
        <dbReference type="SAM" id="MobiDB-lite"/>
    </source>
</evidence>
<feature type="transmembrane region" description="Helical" evidence="11">
    <location>
        <begin position="262"/>
        <end position="287"/>
    </location>
</feature>
<feature type="transmembrane region" description="Helical" evidence="11">
    <location>
        <begin position="191"/>
        <end position="209"/>
    </location>
</feature>
<dbReference type="PROSITE" id="PS50089">
    <property type="entry name" value="ZF_RING_2"/>
    <property type="match status" value="1"/>
</dbReference>
<evidence type="ECO:0000256" key="4">
    <source>
        <dbReference type="ARBA" id="ARBA00022771"/>
    </source>
</evidence>
<dbReference type="SUPFAM" id="SSF57850">
    <property type="entry name" value="RING/U-box"/>
    <property type="match status" value="1"/>
</dbReference>
<dbReference type="EMBL" id="WHWC01000001">
    <property type="protein sequence ID" value="KAG8390192.1"/>
    <property type="molecule type" value="Genomic_DNA"/>
</dbReference>
<dbReference type="InterPro" id="IPR017907">
    <property type="entry name" value="Znf_RING_CS"/>
</dbReference>
<evidence type="ECO:0000256" key="6">
    <source>
        <dbReference type="ARBA" id="ARBA00022833"/>
    </source>
</evidence>
<evidence type="ECO:0000313" key="14">
    <source>
        <dbReference type="Proteomes" id="UP000826271"/>
    </source>
</evidence>
<keyword evidence="14" id="KW-1185">Reference proteome</keyword>
<feature type="domain" description="RING-type" evidence="12">
    <location>
        <begin position="382"/>
        <end position="419"/>
    </location>
</feature>
<keyword evidence="6" id="KW-0862">Zinc</keyword>
<dbReference type="InterPro" id="IPR044235">
    <property type="entry name" value="RNFT1/2"/>
</dbReference>
<dbReference type="Gene3D" id="3.30.40.10">
    <property type="entry name" value="Zinc/RING finger domain, C3HC4 (zinc finger)"/>
    <property type="match status" value="1"/>
</dbReference>
<dbReference type="Pfam" id="PF00097">
    <property type="entry name" value="zf-C3HC4"/>
    <property type="match status" value="1"/>
</dbReference>
<feature type="transmembrane region" description="Helical" evidence="11">
    <location>
        <begin position="308"/>
        <end position="328"/>
    </location>
</feature>